<accession>A0A1F6TLD4</accession>
<sequence>MPPPAIGARLAALIQDLSARYGTPAFEPHITLLGGIGGGEKDIAARSAQLAAATPPLPLRLTTVDQRAEYFQCLFVHVAGTDALARASALARTLFDRTRDPEYMPHLSLMYGEFDPAAKAAIVAEIGARLDVEFVADRLALYATGDRLQDWRAIGNFTLGRRAGEG</sequence>
<evidence type="ECO:0000313" key="1">
    <source>
        <dbReference type="EMBL" id="OGI45899.1"/>
    </source>
</evidence>
<dbReference type="PANTHER" id="PTHR28141:SF1">
    <property type="entry name" value="2',3'-CYCLIC-NUCLEOTIDE 3'-PHOSPHODIESTERASE"/>
    <property type="match status" value="1"/>
</dbReference>
<gene>
    <name evidence="1" type="ORF">A2637_00810</name>
</gene>
<dbReference type="STRING" id="1817764.A2637_00810"/>
<protein>
    <recommendedName>
        <fullName evidence="3">Cyclic phosphodiesterase-like protein</fullName>
    </recommendedName>
</protein>
<dbReference type="PANTHER" id="PTHR28141">
    <property type="entry name" value="2',3'-CYCLIC-NUCLEOTIDE 3'-PHOSPHODIESTERASE"/>
    <property type="match status" value="1"/>
</dbReference>
<dbReference type="Pfam" id="PF13563">
    <property type="entry name" value="2_5_RNA_ligase2"/>
    <property type="match status" value="1"/>
</dbReference>
<dbReference type="Proteomes" id="UP000179360">
    <property type="component" value="Unassembled WGS sequence"/>
</dbReference>
<dbReference type="InterPro" id="IPR012386">
    <property type="entry name" value="Cyclic-nucl_3Pdiesterase"/>
</dbReference>
<organism evidence="1 2">
    <name type="scientific">Candidatus Muproteobacteria bacterium RIFCSPHIGHO2_01_FULL_65_16</name>
    <dbReference type="NCBI Taxonomy" id="1817764"/>
    <lineage>
        <taxon>Bacteria</taxon>
        <taxon>Pseudomonadati</taxon>
        <taxon>Pseudomonadota</taxon>
        <taxon>Candidatus Muproteobacteria</taxon>
    </lineage>
</organism>
<dbReference type="SUPFAM" id="SSF55144">
    <property type="entry name" value="LigT-like"/>
    <property type="match status" value="1"/>
</dbReference>
<dbReference type="Gene3D" id="3.90.1140.10">
    <property type="entry name" value="Cyclic phosphodiesterase"/>
    <property type="match status" value="1"/>
</dbReference>
<reference evidence="1 2" key="1">
    <citation type="journal article" date="2016" name="Nat. Commun.">
        <title>Thousands of microbial genomes shed light on interconnected biogeochemical processes in an aquifer system.</title>
        <authorList>
            <person name="Anantharaman K."/>
            <person name="Brown C.T."/>
            <person name="Hug L.A."/>
            <person name="Sharon I."/>
            <person name="Castelle C.J."/>
            <person name="Probst A.J."/>
            <person name="Thomas B.C."/>
            <person name="Singh A."/>
            <person name="Wilkins M.J."/>
            <person name="Karaoz U."/>
            <person name="Brodie E.L."/>
            <person name="Williams K.H."/>
            <person name="Hubbard S.S."/>
            <person name="Banfield J.F."/>
        </authorList>
    </citation>
    <scope>NUCLEOTIDE SEQUENCE [LARGE SCALE GENOMIC DNA]</scope>
</reference>
<evidence type="ECO:0000313" key="2">
    <source>
        <dbReference type="Proteomes" id="UP000179360"/>
    </source>
</evidence>
<evidence type="ECO:0008006" key="3">
    <source>
        <dbReference type="Google" id="ProtNLM"/>
    </source>
</evidence>
<name>A0A1F6TLD4_9PROT</name>
<dbReference type="InterPro" id="IPR009097">
    <property type="entry name" value="Cyclic_Pdiesterase"/>
</dbReference>
<dbReference type="GO" id="GO:0004113">
    <property type="term" value="F:2',3'-cyclic-nucleotide 3'-phosphodiesterase activity"/>
    <property type="evidence" value="ECO:0007669"/>
    <property type="project" value="TreeGrafter"/>
</dbReference>
<dbReference type="GO" id="GO:0009187">
    <property type="term" value="P:cyclic nucleotide metabolic process"/>
    <property type="evidence" value="ECO:0007669"/>
    <property type="project" value="TreeGrafter"/>
</dbReference>
<dbReference type="AlphaFoldDB" id="A0A1F6TLD4"/>
<dbReference type="EMBL" id="MFSY01000061">
    <property type="protein sequence ID" value="OGI45899.1"/>
    <property type="molecule type" value="Genomic_DNA"/>
</dbReference>
<proteinExistence type="predicted"/>
<comment type="caution">
    <text evidence="1">The sequence shown here is derived from an EMBL/GenBank/DDBJ whole genome shotgun (WGS) entry which is preliminary data.</text>
</comment>